<sequence length="243" mass="27032">MDPKPLLLPVEDVSPVEHPPAPAKTVSADEPVPLSFPAILRNPSLQSRFAHLSDPKRTKTVAPPFRKFSRRHDNEGKRWTRRSENARFTGNPHIVAPSKHDLELSHPSKSETFPIPLPPFLPRSSSLPPTVTPCSNPQASHAGHFSLSLKGARKNIRRAGPRTQALVRAVEIELMSWIADGDIILDPDAPPPPITFPGTLVGGIEGIHEVQRTPGRLVWWIQDDAWARYVIHCCARYHEVISF</sequence>
<gene>
    <name evidence="1" type="ORF">K488DRAFT_57999</name>
</gene>
<dbReference type="EMBL" id="MU273731">
    <property type="protein sequence ID" value="KAI0028674.1"/>
    <property type="molecule type" value="Genomic_DNA"/>
</dbReference>
<organism evidence="1 2">
    <name type="scientific">Vararia minispora EC-137</name>
    <dbReference type="NCBI Taxonomy" id="1314806"/>
    <lineage>
        <taxon>Eukaryota</taxon>
        <taxon>Fungi</taxon>
        <taxon>Dikarya</taxon>
        <taxon>Basidiomycota</taxon>
        <taxon>Agaricomycotina</taxon>
        <taxon>Agaricomycetes</taxon>
        <taxon>Russulales</taxon>
        <taxon>Lachnocladiaceae</taxon>
        <taxon>Vararia</taxon>
    </lineage>
</organism>
<comment type="caution">
    <text evidence="1">The sequence shown here is derived from an EMBL/GenBank/DDBJ whole genome shotgun (WGS) entry which is preliminary data.</text>
</comment>
<reference evidence="1" key="2">
    <citation type="journal article" date="2022" name="New Phytol.">
        <title>Evolutionary transition to the ectomycorrhizal habit in the genomes of a hyperdiverse lineage of mushroom-forming fungi.</title>
        <authorList>
            <person name="Looney B."/>
            <person name="Miyauchi S."/>
            <person name="Morin E."/>
            <person name="Drula E."/>
            <person name="Courty P.E."/>
            <person name="Kohler A."/>
            <person name="Kuo A."/>
            <person name="LaButti K."/>
            <person name="Pangilinan J."/>
            <person name="Lipzen A."/>
            <person name="Riley R."/>
            <person name="Andreopoulos W."/>
            <person name="He G."/>
            <person name="Johnson J."/>
            <person name="Nolan M."/>
            <person name="Tritt A."/>
            <person name="Barry K.W."/>
            <person name="Grigoriev I.V."/>
            <person name="Nagy L.G."/>
            <person name="Hibbett D."/>
            <person name="Henrissat B."/>
            <person name="Matheny P.B."/>
            <person name="Labbe J."/>
            <person name="Martin F.M."/>
        </authorList>
    </citation>
    <scope>NUCLEOTIDE SEQUENCE</scope>
    <source>
        <strain evidence="1">EC-137</strain>
    </source>
</reference>
<keyword evidence="2" id="KW-1185">Reference proteome</keyword>
<reference evidence="1" key="1">
    <citation type="submission" date="2021-02" db="EMBL/GenBank/DDBJ databases">
        <authorList>
            <consortium name="DOE Joint Genome Institute"/>
            <person name="Ahrendt S."/>
            <person name="Looney B.P."/>
            <person name="Miyauchi S."/>
            <person name="Morin E."/>
            <person name="Drula E."/>
            <person name="Courty P.E."/>
            <person name="Chicoki N."/>
            <person name="Fauchery L."/>
            <person name="Kohler A."/>
            <person name="Kuo A."/>
            <person name="Labutti K."/>
            <person name="Pangilinan J."/>
            <person name="Lipzen A."/>
            <person name="Riley R."/>
            <person name="Andreopoulos W."/>
            <person name="He G."/>
            <person name="Johnson J."/>
            <person name="Barry K.W."/>
            <person name="Grigoriev I.V."/>
            <person name="Nagy L."/>
            <person name="Hibbett D."/>
            <person name="Henrissat B."/>
            <person name="Matheny P.B."/>
            <person name="Labbe J."/>
            <person name="Martin F."/>
        </authorList>
    </citation>
    <scope>NUCLEOTIDE SEQUENCE</scope>
    <source>
        <strain evidence="1">EC-137</strain>
    </source>
</reference>
<proteinExistence type="predicted"/>
<protein>
    <submittedName>
        <fullName evidence="1">Uncharacterized protein</fullName>
    </submittedName>
</protein>
<accession>A0ACB8QA58</accession>
<name>A0ACB8QA58_9AGAM</name>
<dbReference type="Proteomes" id="UP000814128">
    <property type="component" value="Unassembled WGS sequence"/>
</dbReference>
<evidence type="ECO:0000313" key="2">
    <source>
        <dbReference type="Proteomes" id="UP000814128"/>
    </source>
</evidence>
<evidence type="ECO:0000313" key="1">
    <source>
        <dbReference type="EMBL" id="KAI0028674.1"/>
    </source>
</evidence>
<feature type="non-terminal residue" evidence="1">
    <location>
        <position position="243"/>
    </location>
</feature>